<gene>
    <name evidence="1" type="ORF">Tco_0651983</name>
</gene>
<comment type="caution">
    <text evidence="1">The sequence shown here is derived from an EMBL/GenBank/DDBJ whole genome shotgun (WGS) entry which is preliminary data.</text>
</comment>
<dbReference type="Pfam" id="PF14223">
    <property type="entry name" value="Retrotran_gag_2"/>
    <property type="match status" value="1"/>
</dbReference>
<sequence length="411" mass="47166">MANLLEDIQCAGSDTRPPMLDRTDFASWQQRIHLYCRGTEGALHLGPERPRVYSDLSPEDKERYNADIRATNILLQGLPKDIYTLINHYTDAKDIWDNVKMLLEGSELTKEDRESQLYDDFEHFRQNKGETIYNYYVQFAKLINDMWNIKMTMSRMQLNSKFVNNMLPEWGRFVTAVKLNRGLRDSNYDQLVNRIEDKGTMHGVQVQLVMGEHITELGMLIQVKQGRLSATTAIENGVALDEEKLLFIAGGQDNAIDEDVDEQPVQDLALNVDNVFQADDCDAFDSDVDEAPTTQTMFMANLSFADLVYDEVGLSYDSDILSKVHDHDHYQDAICKHHEEHEMHDDVQPNYVVDSHANYTSDSNMILYDQYVKDNAVPVVQSNLSSVPNEAYMMIFNDMHELHAQSVSDRT</sequence>
<keyword evidence="2" id="KW-1185">Reference proteome</keyword>
<protein>
    <recommendedName>
        <fullName evidence="3">Integrase, catalytic region, zinc finger, CCHC-type, peptidase aspartic, catalytic</fullName>
    </recommendedName>
</protein>
<evidence type="ECO:0000313" key="1">
    <source>
        <dbReference type="EMBL" id="GJS57199.1"/>
    </source>
</evidence>
<proteinExistence type="predicted"/>
<name>A0ABQ4WWB3_9ASTR</name>
<dbReference type="Proteomes" id="UP001151760">
    <property type="component" value="Unassembled WGS sequence"/>
</dbReference>
<accession>A0ABQ4WWB3</accession>
<evidence type="ECO:0000313" key="2">
    <source>
        <dbReference type="Proteomes" id="UP001151760"/>
    </source>
</evidence>
<evidence type="ECO:0008006" key="3">
    <source>
        <dbReference type="Google" id="ProtNLM"/>
    </source>
</evidence>
<organism evidence="1 2">
    <name type="scientific">Tanacetum coccineum</name>
    <dbReference type="NCBI Taxonomy" id="301880"/>
    <lineage>
        <taxon>Eukaryota</taxon>
        <taxon>Viridiplantae</taxon>
        <taxon>Streptophyta</taxon>
        <taxon>Embryophyta</taxon>
        <taxon>Tracheophyta</taxon>
        <taxon>Spermatophyta</taxon>
        <taxon>Magnoliopsida</taxon>
        <taxon>eudicotyledons</taxon>
        <taxon>Gunneridae</taxon>
        <taxon>Pentapetalae</taxon>
        <taxon>asterids</taxon>
        <taxon>campanulids</taxon>
        <taxon>Asterales</taxon>
        <taxon>Asteraceae</taxon>
        <taxon>Asteroideae</taxon>
        <taxon>Anthemideae</taxon>
        <taxon>Anthemidinae</taxon>
        <taxon>Tanacetum</taxon>
    </lineage>
</organism>
<reference evidence="1" key="2">
    <citation type="submission" date="2022-01" db="EMBL/GenBank/DDBJ databases">
        <authorList>
            <person name="Yamashiro T."/>
            <person name="Shiraishi A."/>
            <person name="Satake H."/>
            <person name="Nakayama K."/>
        </authorList>
    </citation>
    <scope>NUCLEOTIDE SEQUENCE</scope>
</reference>
<dbReference type="EMBL" id="BQNB010008989">
    <property type="protein sequence ID" value="GJS57199.1"/>
    <property type="molecule type" value="Genomic_DNA"/>
</dbReference>
<reference evidence="1" key="1">
    <citation type="journal article" date="2022" name="Int. J. Mol. Sci.">
        <title>Draft Genome of Tanacetum Coccineum: Genomic Comparison of Closely Related Tanacetum-Family Plants.</title>
        <authorList>
            <person name="Yamashiro T."/>
            <person name="Shiraishi A."/>
            <person name="Nakayama K."/>
            <person name="Satake H."/>
        </authorList>
    </citation>
    <scope>NUCLEOTIDE SEQUENCE</scope>
</reference>